<dbReference type="Gene3D" id="3.40.30.10">
    <property type="entry name" value="Glutaredoxin"/>
    <property type="match status" value="2"/>
</dbReference>
<keyword evidence="6" id="KW-0732">Signal</keyword>
<keyword evidence="9" id="KW-1185">Reference proteome</keyword>
<reference evidence="8 9" key="1">
    <citation type="submission" date="2019-08" db="EMBL/GenBank/DDBJ databases">
        <title>Deep-cultivation of Planctomycetes and their phenomic and genomic characterization uncovers novel biology.</title>
        <authorList>
            <person name="Wiegand S."/>
            <person name="Jogler M."/>
            <person name="Boedeker C."/>
            <person name="Pinto D."/>
            <person name="Vollmers J."/>
            <person name="Rivas-Marin E."/>
            <person name="Kohn T."/>
            <person name="Peeters S.H."/>
            <person name="Heuer A."/>
            <person name="Rast P."/>
            <person name="Oberbeckmann S."/>
            <person name="Bunk B."/>
            <person name="Jeske O."/>
            <person name="Meyerdierks A."/>
            <person name="Storesund J.E."/>
            <person name="Kallscheuer N."/>
            <person name="Luecker S."/>
            <person name="Lage O.M."/>
            <person name="Pohl T."/>
            <person name="Merkel B.J."/>
            <person name="Hornburger P."/>
            <person name="Mueller R.-W."/>
            <person name="Bruemmer F."/>
            <person name="Labrenz M."/>
            <person name="Spormann A.M."/>
            <person name="Op den Camp H."/>
            <person name="Overmann J."/>
            <person name="Amann R."/>
            <person name="Jetten M.S.M."/>
            <person name="Mascher T."/>
            <person name="Medema M.H."/>
            <person name="Devos D.P."/>
            <person name="Kaster A.-K."/>
            <person name="Ovreas L."/>
            <person name="Rohde M."/>
            <person name="Galperin M.Y."/>
            <person name="Jogler C."/>
        </authorList>
    </citation>
    <scope>NUCLEOTIDE SEQUENCE [LARGE SCALE GENOMIC DNA]</scope>
    <source>
        <strain evidence="8 9">OJF2</strain>
    </source>
</reference>
<comment type="similarity">
    <text evidence="1">Belongs to the SCO1/2 family.</text>
</comment>
<feature type="signal peptide" evidence="6">
    <location>
        <begin position="1"/>
        <end position="23"/>
    </location>
</feature>
<evidence type="ECO:0000259" key="7">
    <source>
        <dbReference type="PROSITE" id="PS51352"/>
    </source>
</evidence>
<dbReference type="OrthoDB" id="9811998at2"/>
<evidence type="ECO:0000256" key="5">
    <source>
        <dbReference type="SAM" id="MobiDB-lite"/>
    </source>
</evidence>
<evidence type="ECO:0000256" key="3">
    <source>
        <dbReference type="PIRSR" id="PIRSR603782-1"/>
    </source>
</evidence>
<dbReference type="PANTHER" id="PTHR12151:SF25">
    <property type="entry name" value="LINALOOL DEHYDRATASE_ISOMERASE DOMAIN-CONTAINING PROTEIN"/>
    <property type="match status" value="1"/>
</dbReference>
<feature type="binding site" evidence="3">
    <location>
        <position position="126"/>
    </location>
    <ligand>
        <name>Cu cation</name>
        <dbReference type="ChEBI" id="CHEBI:23378"/>
    </ligand>
</feature>
<dbReference type="CDD" id="cd02968">
    <property type="entry name" value="SCO"/>
    <property type="match status" value="2"/>
</dbReference>
<keyword evidence="3" id="KW-0479">Metal-binding</keyword>
<dbReference type="InterPro" id="IPR036249">
    <property type="entry name" value="Thioredoxin-like_sf"/>
</dbReference>
<keyword evidence="4" id="KW-1015">Disulfide bond</keyword>
<dbReference type="InterPro" id="IPR003782">
    <property type="entry name" value="SCO1/SenC"/>
</dbReference>
<dbReference type="Pfam" id="PF02630">
    <property type="entry name" value="SCO1-SenC"/>
    <property type="match status" value="2"/>
</dbReference>
<sequence length="413" mass="44747" precursor="true">MMNGPRRRAVRSPAASFFLIATAAVLGGCRVEPDSSSRPLPDVAAAGAQAVPATEAPAAACCKVDGARDAGSDPASPPSPGKPRTIDIPDVKLVDQDGKPVHFYRDLVKGRVVAINFVFTSCKAACPLLGAGFAKLQDRLGERLGTECALISISVDPAVDRPDRLKEWAARYGARPGWTQVTASEAGFDQLVTLLKALQVYSPQKTDHSQSVLVLDGDSREGWSSRRVAGTDELMAMMEAALRIRGGRNYFTDTTLVDQDGRRLRLYSDLIRGKVVVVHPFFTSCKGSCLVMADALTKLQDRLGDRLDRQVVLLSLTVDPATDRVPQMAEYARRLKARPGWHLLTGEKKDLEQVERRLGQYVESREAHSTTIVVGNEATGLWLKHLDPRDADGLLAKVEQAVADDGNSSVGKH</sequence>
<organism evidence="8 9">
    <name type="scientific">Aquisphaera giovannonii</name>
    <dbReference type="NCBI Taxonomy" id="406548"/>
    <lineage>
        <taxon>Bacteria</taxon>
        <taxon>Pseudomonadati</taxon>
        <taxon>Planctomycetota</taxon>
        <taxon>Planctomycetia</taxon>
        <taxon>Isosphaerales</taxon>
        <taxon>Isosphaeraceae</taxon>
        <taxon>Aquisphaera</taxon>
    </lineage>
</organism>
<feature type="domain" description="Thioredoxin" evidence="7">
    <location>
        <begin position="82"/>
        <end position="243"/>
    </location>
</feature>
<feature type="disulfide bond" description="Redox-active" evidence="4">
    <location>
        <begin position="122"/>
        <end position="126"/>
    </location>
</feature>
<dbReference type="AlphaFoldDB" id="A0A5B9WF31"/>
<keyword evidence="2 3" id="KW-0186">Copper</keyword>
<dbReference type="SUPFAM" id="SSF52833">
    <property type="entry name" value="Thioredoxin-like"/>
    <property type="match status" value="2"/>
</dbReference>
<evidence type="ECO:0000313" key="9">
    <source>
        <dbReference type="Proteomes" id="UP000324233"/>
    </source>
</evidence>
<feature type="compositionally biased region" description="Low complexity" evidence="5">
    <location>
        <begin position="44"/>
        <end position="54"/>
    </location>
</feature>
<dbReference type="RefSeq" id="WP_148597995.1">
    <property type="nucleotide sequence ID" value="NZ_CP042997.1"/>
</dbReference>
<feature type="region of interest" description="Disordered" evidence="5">
    <location>
        <begin position="33"/>
        <end position="54"/>
    </location>
</feature>
<feature type="chain" id="PRO_5022980144" description="Thioredoxin domain-containing protein" evidence="6">
    <location>
        <begin position="24"/>
        <end position="413"/>
    </location>
</feature>
<dbReference type="EMBL" id="CP042997">
    <property type="protein sequence ID" value="QEH38561.1"/>
    <property type="molecule type" value="Genomic_DNA"/>
</dbReference>
<evidence type="ECO:0000256" key="4">
    <source>
        <dbReference type="PIRSR" id="PIRSR603782-2"/>
    </source>
</evidence>
<evidence type="ECO:0000256" key="2">
    <source>
        <dbReference type="ARBA" id="ARBA00023008"/>
    </source>
</evidence>
<feature type="region of interest" description="Disordered" evidence="5">
    <location>
        <begin position="67"/>
        <end position="88"/>
    </location>
</feature>
<dbReference type="PANTHER" id="PTHR12151">
    <property type="entry name" value="ELECTRON TRANSPORT PROTIN SCO1/SENC FAMILY MEMBER"/>
    <property type="match status" value="1"/>
</dbReference>
<gene>
    <name evidence="8" type="ORF">OJF2_71640</name>
</gene>
<dbReference type="InterPro" id="IPR013766">
    <property type="entry name" value="Thioredoxin_domain"/>
</dbReference>
<dbReference type="GO" id="GO:0046872">
    <property type="term" value="F:metal ion binding"/>
    <property type="evidence" value="ECO:0007669"/>
    <property type="project" value="UniProtKB-KW"/>
</dbReference>
<evidence type="ECO:0000313" key="8">
    <source>
        <dbReference type="EMBL" id="QEH38561.1"/>
    </source>
</evidence>
<dbReference type="Proteomes" id="UP000324233">
    <property type="component" value="Chromosome"/>
</dbReference>
<accession>A0A5B9WF31</accession>
<dbReference type="PROSITE" id="PS51257">
    <property type="entry name" value="PROKAR_LIPOPROTEIN"/>
    <property type="match status" value="1"/>
</dbReference>
<proteinExistence type="inferred from homology"/>
<feature type="binding site" evidence="3">
    <location>
        <position position="122"/>
    </location>
    <ligand>
        <name>Cu cation</name>
        <dbReference type="ChEBI" id="CHEBI:23378"/>
    </ligand>
</feature>
<dbReference type="KEGG" id="agv:OJF2_71640"/>
<evidence type="ECO:0000256" key="1">
    <source>
        <dbReference type="ARBA" id="ARBA00010996"/>
    </source>
</evidence>
<dbReference type="PROSITE" id="PS51352">
    <property type="entry name" value="THIOREDOXIN_2"/>
    <property type="match status" value="1"/>
</dbReference>
<protein>
    <recommendedName>
        <fullName evidence="7">Thioredoxin domain-containing protein</fullName>
    </recommendedName>
</protein>
<name>A0A5B9WF31_9BACT</name>
<evidence type="ECO:0000256" key="6">
    <source>
        <dbReference type="SAM" id="SignalP"/>
    </source>
</evidence>